<feature type="compositionally biased region" description="Basic and acidic residues" evidence="1">
    <location>
        <begin position="849"/>
        <end position="860"/>
    </location>
</feature>
<protein>
    <recommendedName>
        <fullName evidence="2">DCD domain-containing protein</fullName>
    </recommendedName>
</protein>
<feature type="region of interest" description="Disordered" evidence="1">
    <location>
        <begin position="909"/>
        <end position="930"/>
    </location>
</feature>
<dbReference type="AlphaFoldDB" id="A0A2G3A6J9"/>
<evidence type="ECO:0000256" key="1">
    <source>
        <dbReference type="SAM" id="MobiDB-lite"/>
    </source>
</evidence>
<feature type="region of interest" description="Disordered" evidence="1">
    <location>
        <begin position="849"/>
        <end position="878"/>
    </location>
</feature>
<evidence type="ECO:0000313" key="4">
    <source>
        <dbReference type="Proteomes" id="UP000222542"/>
    </source>
</evidence>
<accession>A0A2G3A6J9</accession>
<dbReference type="PANTHER" id="PTHR46444:SF9">
    <property type="entry name" value="DCD (DEVELOPMENT AND CELL DEATH) DOMAIN PROTEIN"/>
    <property type="match status" value="1"/>
</dbReference>
<evidence type="ECO:0000259" key="2">
    <source>
        <dbReference type="PROSITE" id="PS51222"/>
    </source>
</evidence>
<dbReference type="Gramene" id="PHT89810">
    <property type="protein sequence ID" value="PHT89810"/>
    <property type="gene ID" value="T459_04923"/>
</dbReference>
<comment type="caution">
    <text evidence="3">The sequence shown here is derived from an EMBL/GenBank/DDBJ whole genome shotgun (WGS) entry which is preliminary data.</text>
</comment>
<proteinExistence type="predicted"/>
<dbReference type="InterPro" id="IPR013989">
    <property type="entry name" value="Dev_and_cell_death_domain"/>
</dbReference>
<reference evidence="3 4" key="2">
    <citation type="journal article" date="2017" name="Genome Biol.">
        <title>New reference genome sequences of hot pepper reveal the massive evolution of plant disease-resistance genes by retroduplication.</title>
        <authorList>
            <person name="Kim S."/>
            <person name="Park J."/>
            <person name="Yeom S.I."/>
            <person name="Kim Y.M."/>
            <person name="Seo E."/>
            <person name="Kim K.T."/>
            <person name="Kim M.S."/>
            <person name="Lee J.M."/>
            <person name="Cheong K."/>
            <person name="Shin H.S."/>
            <person name="Kim S.B."/>
            <person name="Han K."/>
            <person name="Lee J."/>
            <person name="Park M."/>
            <person name="Lee H.A."/>
            <person name="Lee H.Y."/>
            <person name="Lee Y."/>
            <person name="Oh S."/>
            <person name="Lee J.H."/>
            <person name="Choi E."/>
            <person name="Choi E."/>
            <person name="Lee S.E."/>
            <person name="Jeon J."/>
            <person name="Kim H."/>
            <person name="Choi G."/>
            <person name="Song H."/>
            <person name="Lee J."/>
            <person name="Lee S.C."/>
            <person name="Kwon J.K."/>
            <person name="Lee H.Y."/>
            <person name="Koo N."/>
            <person name="Hong Y."/>
            <person name="Kim R.W."/>
            <person name="Kang W.H."/>
            <person name="Huh J.H."/>
            <person name="Kang B.C."/>
            <person name="Yang T.J."/>
            <person name="Lee Y.H."/>
            <person name="Bennetzen J.L."/>
            <person name="Choi D."/>
        </authorList>
    </citation>
    <scope>NUCLEOTIDE SEQUENCE [LARGE SCALE GENOMIC DNA]</scope>
    <source>
        <strain evidence="4">cv. CM334</strain>
    </source>
</reference>
<sequence length="976" mass="110297">MEYDNEVNGFVSVPAPEFGAIFMSNIATKRDCFKHKVFGLPSSMANFVKEVKKGMILFLFEFEKRQLFGVYQAISDGGMNIVPHAFSSSGKQFCAQVQFVPIWCCSPLSENEFRDAIRENYFSARKFHFGLSDEQVHRLLRLFSSRKLKSKLPPRKLTTGVSNRIDEGHIMVNNESYTASGGFDIKCSNVDLGRSLSRGYPRSFHGIERVKDDMFPIEHRGRDEDIIDSVEHVYYNDKRRIGYDGTLSRDNAAEDKIHIHSLTEELGFSGDEWSSLSDRVKREHKIRRTVHDAKVARDQILKENNIGSNFGLCRSNEHNGKPSDSIRTRLGNHYADFLRNNYVDKTPIMDNYHEPSLSWKNKSDPFWNNGNVSDDWQSSSDDRVGKKSHLDPDINSTIVSERFVNSQYNQKGMCKAGRFLRRDISRNESEFRTGLRREFDHQEATDDVCFLSKRKGANEKCVDSFLIPAASNGNSAYAGAEVGSYPMNDFDGLVPVTENFQISLTGADCTACSPMKKRISEYSTKFLAETEFPQPTEAQNLDPSYSNFHDAAITRAMSYKHELPSSCYGHTETYEVEQGSNFMQMPSSSNIYGENNFALSKGISSPYSHPEFTKRGLESASGGGKMILLRLQDELSTLPLDIGISEAMEPNRSGSLGYRTAFIPRSCISPQLTKDDIDEGETKDDIDEGETWRYSSQVALGSITRNSISISGNYRCAGERLGDEHVIWHGSDATHVGRRCRSPNANLLVQGDVLTNLDHTNRPGADIVNDEYGSSILTSVMRSDSRNSRRSVFSRLSLAPKVHKLREQEADPSMSFDEHYMDTTVDEIMDLLYKNQKIVPKKPLNRKPFIREVGSRESNRSGKQAAVVKNGTEQPGDSMTRVLCESAKEVLEETTNHVLAETRMVDFKRRREKNRASEQTNDKSNKEENTNADELRVLQNAQGNSSQTAVVKRRKLVRPAFDENNCRSDLNHQLPC</sequence>
<dbReference type="Proteomes" id="UP000222542">
    <property type="component" value="Unassembled WGS sequence"/>
</dbReference>
<gene>
    <name evidence="3" type="ORF">T459_04923</name>
</gene>
<dbReference type="OMA" id="ATKRDCF"/>
<organism evidence="3 4">
    <name type="scientific">Capsicum annuum</name>
    <name type="common">Capsicum pepper</name>
    <dbReference type="NCBI Taxonomy" id="4072"/>
    <lineage>
        <taxon>Eukaryota</taxon>
        <taxon>Viridiplantae</taxon>
        <taxon>Streptophyta</taxon>
        <taxon>Embryophyta</taxon>
        <taxon>Tracheophyta</taxon>
        <taxon>Spermatophyta</taxon>
        <taxon>Magnoliopsida</taxon>
        <taxon>eudicotyledons</taxon>
        <taxon>Gunneridae</taxon>
        <taxon>Pentapetalae</taxon>
        <taxon>asterids</taxon>
        <taxon>lamiids</taxon>
        <taxon>Solanales</taxon>
        <taxon>Solanaceae</taxon>
        <taxon>Solanoideae</taxon>
        <taxon>Capsiceae</taxon>
        <taxon>Capsicum</taxon>
    </lineage>
</organism>
<dbReference type="EMBL" id="AYRZ02000002">
    <property type="protein sequence ID" value="PHT89810.1"/>
    <property type="molecule type" value="Genomic_DNA"/>
</dbReference>
<dbReference type="Pfam" id="PF10539">
    <property type="entry name" value="Dev_Cell_Death"/>
    <property type="match status" value="1"/>
</dbReference>
<evidence type="ECO:0000313" key="3">
    <source>
        <dbReference type="EMBL" id="PHT89810.1"/>
    </source>
</evidence>
<dbReference type="PANTHER" id="PTHR46444">
    <property type="entry name" value="DCD (DEVELOPMENT AND CELL DEATH) DOMAIN PROTEIN-RELATED"/>
    <property type="match status" value="1"/>
</dbReference>
<dbReference type="PROSITE" id="PS51222">
    <property type="entry name" value="DCD"/>
    <property type="match status" value="1"/>
</dbReference>
<feature type="domain" description="DCD" evidence="2">
    <location>
        <begin position="15"/>
        <end position="145"/>
    </location>
</feature>
<reference evidence="3 4" key="1">
    <citation type="journal article" date="2014" name="Nat. Genet.">
        <title>Genome sequence of the hot pepper provides insights into the evolution of pungency in Capsicum species.</title>
        <authorList>
            <person name="Kim S."/>
            <person name="Park M."/>
            <person name="Yeom S.I."/>
            <person name="Kim Y.M."/>
            <person name="Lee J.M."/>
            <person name="Lee H.A."/>
            <person name="Seo E."/>
            <person name="Choi J."/>
            <person name="Cheong K."/>
            <person name="Kim K.T."/>
            <person name="Jung K."/>
            <person name="Lee G.W."/>
            <person name="Oh S.K."/>
            <person name="Bae C."/>
            <person name="Kim S.B."/>
            <person name="Lee H.Y."/>
            <person name="Kim S.Y."/>
            <person name="Kim M.S."/>
            <person name="Kang B.C."/>
            <person name="Jo Y.D."/>
            <person name="Yang H.B."/>
            <person name="Jeong H.J."/>
            <person name="Kang W.H."/>
            <person name="Kwon J.K."/>
            <person name="Shin C."/>
            <person name="Lim J.Y."/>
            <person name="Park J.H."/>
            <person name="Huh J.H."/>
            <person name="Kim J.S."/>
            <person name="Kim B.D."/>
            <person name="Cohen O."/>
            <person name="Paran I."/>
            <person name="Suh M.C."/>
            <person name="Lee S.B."/>
            <person name="Kim Y.K."/>
            <person name="Shin Y."/>
            <person name="Noh S.J."/>
            <person name="Park J."/>
            <person name="Seo Y.S."/>
            <person name="Kwon S.Y."/>
            <person name="Kim H.A."/>
            <person name="Park J.M."/>
            <person name="Kim H.J."/>
            <person name="Choi S.B."/>
            <person name="Bosland P.W."/>
            <person name="Reeves G."/>
            <person name="Jo S.H."/>
            <person name="Lee B.W."/>
            <person name="Cho H.T."/>
            <person name="Choi H.S."/>
            <person name="Lee M.S."/>
            <person name="Yu Y."/>
            <person name="Do Choi Y."/>
            <person name="Park B.S."/>
            <person name="van Deynze A."/>
            <person name="Ashrafi H."/>
            <person name="Hill T."/>
            <person name="Kim W.T."/>
            <person name="Pai H.S."/>
            <person name="Ahn H.K."/>
            <person name="Yeam I."/>
            <person name="Giovannoni J.J."/>
            <person name="Rose J.K."/>
            <person name="Sorensen I."/>
            <person name="Lee S.J."/>
            <person name="Kim R.W."/>
            <person name="Choi I.Y."/>
            <person name="Choi B.S."/>
            <person name="Lim J.S."/>
            <person name="Lee Y.H."/>
            <person name="Choi D."/>
        </authorList>
    </citation>
    <scope>NUCLEOTIDE SEQUENCE [LARGE SCALE GENOMIC DNA]</scope>
    <source>
        <strain evidence="4">cv. CM334</strain>
    </source>
</reference>
<dbReference type="SMART" id="SM00767">
    <property type="entry name" value="DCD"/>
    <property type="match status" value="1"/>
</dbReference>
<keyword evidence="4" id="KW-1185">Reference proteome</keyword>
<name>A0A2G3A6J9_CAPAN</name>